<comment type="caution">
    <text evidence="2">The sequence shown here is derived from an EMBL/GenBank/DDBJ whole genome shotgun (WGS) entry which is preliminary data.</text>
</comment>
<dbReference type="AlphaFoldDB" id="A0A7J6RZR4"/>
<sequence length="175" mass="19814">RPQSRTRESLRRELPPRAQPEHTPAELECCYPVREREGSDCVYIEAASMKANKMRSEQLGFRNTRLSLYTFCGKSDAWRKREGLNQEQNISTNMRQIVSSMRGSKASSVWKFPDNGRIRIDGGLPGVKVPSCRSVPNLNSGLPSLPALEGELVFDRRPPPIRQTKPTVSVFLRSK</sequence>
<dbReference type="EMBL" id="JABANM010018621">
    <property type="protein sequence ID" value="KAF4725806.1"/>
    <property type="molecule type" value="Genomic_DNA"/>
</dbReference>
<feature type="non-terminal residue" evidence="2">
    <location>
        <position position="1"/>
    </location>
</feature>
<evidence type="ECO:0000256" key="1">
    <source>
        <dbReference type="SAM" id="MobiDB-lite"/>
    </source>
</evidence>
<evidence type="ECO:0000313" key="3">
    <source>
        <dbReference type="Proteomes" id="UP000574390"/>
    </source>
</evidence>
<name>A0A7J6RZR4_PEROL</name>
<dbReference type="Proteomes" id="UP000574390">
    <property type="component" value="Unassembled WGS sequence"/>
</dbReference>
<gene>
    <name evidence="2" type="ORF">FOZ62_006887</name>
</gene>
<protein>
    <submittedName>
        <fullName evidence="2">Uncharacterized protein</fullName>
    </submittedName>
</protein>
<accession>A0A7J6RZR4</accession>
<reference evidence="2 3" key="1">
    <citation type="submission" date="2020-04" db="EMBL/GenBank/DDBJ databases">
        <title>Perkinsus olseni comparative genomics.</title>
        <authorList>
            <person name="Bogema D.R."/>
        </authorList>
    </citation>
    <scope>NUCLEOTIDE SEQUENCE [LARGE SCALE GENOMIC DNA]</scope>
    <source>
        <strain evidence="2">ATCC PRA-205</strain>
    </source>
</reference>
<proteinExistence type="predicted"/>
<organism evidence="2 3">
    <name type="scientific">Perkinsus olseni</name>
    <name type="common">Perkinsus atlanticus</name>
    <dbReference type="NCBI Taxonomy" id="32597"/>
    <lineage>
        <taxon>Eukaryota</taxon>
        <taxon>Sar</taxon>
        <taxon>Alveolata</taxon>
        <taxon>Perkinsozoa</taxon>
        <taxon>Perkinsea</taxon>
        <taxon>Perkinsida</taxon>
        <taxon>Perkinsidae</taxon>
        <taxon>Perkinsus</taxon>
    </lineage>
</organism>
<feature type="region of interest" description="Disordered" evidence="1">
    <location>
        <begin position="1"/>
        <end position="24"/>
    </location>
</feature>
<evidence type="ECO:0000313" key="2">
    <source>
        <dbReference type="EMBL" id="KAF4725806.1"/>
    </source>
</evidence>